<evidence type="ECO:0000256" key="1">
    <source>
        <dbReference type="ARBA" id="ARBA00010613"/>
    </source>
</evidence>
<comment type="caution">
    <text evidence="4">The sequence shown here is derived from an EMBL/GenBank/DDBJ whole genome shotgun (WGS) entry which is preliminary data.</text>
</comment>
<dbReference type="PROSITE" id="PS50263">
    <property type="entry name" value="CN_HYDROLASE"/>
    <property type="match status" value="1"/>
</dbReference>
<evidence type="ECO:0000256" key="2">
    <source>
        <dbReference type="ARBA" id="ARBA00022801"/>
    </source>
</evidence>
<dbReference type="PROSITE" id="PS01227">
    <property type="entry name" value="UPF0012"/>
    <property type="match status" value="1"/>
</dbReference>
<accession>A0ABV7LTT9</accession>
<organism evidence="4 5">
    <name type="scientific">Litchfieldella rifensis</name>
    <dbReference type="NCBI Taxonomy" id="762643"/>
    <lineage>
        <taxon>Bacteria</taxon>
        <taxon>Pseudomonadati</taxon>
        <taxon>Pseudomonadota</taxon>
        <taxon>Gammaproteobacteria</taxon>
        <taxon>Oceanospirillales</taxon>
        <taxon>Halomonadaceae</taxon>
        <taxon>Litchfieldella</taxon>
    </lineage>
</organism>
<keyword evidence="2 4" id="KW-0378">Hydrolase</keyword>
<evidence type="ECO:0000313" key="5">
    <source>
        <dbReference type="Proteomes" id="UP001595579"/>
    </source>
</evidence>
<dbReference type="EMBL" id="JBHRUG010000048">
    <property type="protein sequence ID" value="MFC3285954.1"/>
    <property type="molecule type" value="Genomic_DNA"/>
</dbReference>
<keyword evidence="5" id="KW-1185">Reference proteome</keyword>
<dbReference type="InterPro" id="IPR003010">
    <property type="entry name" value="C-N_Hydrolase"/>
</dbReference>
<comment type="similarity">
    <text evidence="1">Belongs to the carbon-nitrogen hydrolase superfamily. NIT1/NIT2 family.</text>
</comment>
<name>A0ABV7LTT9_9GAMM</name>
<proteinExistence type="inferred from homology"/>
<gene>
    <name evidence="4" type="ORF">ACFOEV_20340</name>
</gene>
<feature type="domain" description="CN hydrolase" evidence="3">
    <location>
        <begin position="5"/>
        <end position="249"/>
    </location>
</feature>
<dbReference type="PANTHER" id="PTHR43674:SF2">
    <property type="entry name" value="BETA-UREIDOPROPIONASE"/>
    <property type="match status" value="1"/>
</dbReference>
<dbReference type="InterPro" id="IPR050345">
    <property type="entry name" value="Aliph_Amidase/BUP"/>
</dbReference>
<sequence>MPRYLPVLVVQEASRQPGMDAELRDFEAELAVHLSDFGAEFEQPRMVVYPEFYLYGATGTPEQRSTQLEAAAEPIDGPRNRHLARIARNLGIWLLPGTVCERGEDGHLYNTAPVYSPEGERVAAYRKCFPWRPYEPFRPGNRFEVFDIPGIGRVGLAICYDVWFPEVVRQLAWLGADVVINQAATSTCDRAQEQVLVQANAIFNQVFMVSANAATPSGEGQSLIVDPEGHVRTRMPGATSGILTDVLNLDEVERVRTFGTAGMNRVWSQFREDDPVLELPMYEGRIDPRQWRGARNDQPFPA</sequence>
<reference evidence="5" key="1">
    <citation type="journal article" date="2019" name="Int. J. Syst. Evol. Microbiol.">
        <title>The Global Catalogue of Microorganisms (GCM) 10K type strain sequencing project: providing services to taxonomists for standard genome sequencing and annotation.</title>
        <authorList>
            <consortium name="The Broad Institute Genomics Platform"/>
            <consortium name="The Broad Institute Genome Sequencing Center for Infectious Disease"/>
            <person name="Wu L."/>
            <person name="Ma J."/>
        </authorList>
    </citation>
    <scope>NUCLEOTIDE SEQUENCE [LARGE SCALE GENOMIC DNA]</scope>
    <source>
        <strain evidence="5">CECT 7698</strain>
    </source>
</reference>
<dbReference type="PANTHER" id="PTHR43674">
    <property type="entry name" value="NITRILASE C965.09-RELATED"/>
    <property type="match status" value="1"/>
</dbReference>
<dbReference type="InterPro" id="IPR001110">
    <property type="entry name" value="UPF0012_CS"/>
</dbReference>
<dbReference type="Pfam" id="PF00795">
    <property type="entry name" value="CN_hydrolase"/>
    <property type="match status" value="1"/>
</dbReference>
<evidence type="ECO:0000259" key="3">
    <source>
        <dbReference type="PROSITE" id="PS50263"/>
    </source>
</evidence>
<dbReference type="CDD" id="cd07197">
    <property type="entry name" value="nitrilase"/>
    <property type="match status" value="1"/>
</dbReference>
<dbReference type="InterPro" id="IPR036526">
    <property type="entry name" value="C-N_Hydrolase_sf"/>
</dbReference>
<dbReference type="Proteomes" id="UP001595579">
    <property type="component" value="Unassembled WGS sequence"/>
</dbReference>
<dbReference type="Gene3D" id="3.60.110.10">
    <property type="entry name" value="Carbon-nitrogen hydrolase"/>
    <property type="match status" value="1"/>
</dbReference>
<evidence type="ECO:0000313" key="4">
    <source>
        <dbReference type="EMBL" id="MFC3285954.1"/>
    </source>
</evidence>
<dbReference type="SUPFAM" id="SSF56317">
    <property type="entry name" value="Carbon-nitrogen hydrolase"/>
    <property type="match status" value="1"/>
</dbReference>
<protein>
    <submittedName>
        <fullName evidence="4">Carbon-nitrogen hydrolase family protein</fullName>
    </submittedName>
</protein>
<dbReference type="GO" id="GO:0016787">
    <property type="term" value="F:hydrolase activity"/>
    <property type="evidence" value="ECO:0007669"/>
    <property type="project" value="UniProtKB-KW"/>
</dbReference>
<dbReference type="RefSeq" id="WP_386776721.1">
    <property type="nucleotide sequence ID" value="NZ_JBHRUG010000048.1"/>
</dbReference>